<comment type="caution">
    <text evidence="1">The sequence shown here is derived from an EMBL/GenBank/DDBJ whole genome shotgun (WGS) entry which is preliminary data.</text>
</comment>
<dbReference type="Proteomes" id="UP000789702">
    <property type="component" value="Unassembled WGS sequence"/>
</dbReference>
<organism evidence="1 2">
    <name type="scientific">Dentiscutata heterogama</name>
    <dbReference type="NCBI Taxonomy" id="1316150"/>
    <lineage>
        <taxon>Eukaryota</taxon>
        <taxon>Fungi</taxon>
        <taxon>Fungi incertae sedis</taxon>
        <taxon>Mucoromycota</taxon>
        <taxon>Glomeromycotina</taxon>
        <taxon>Glomeromycetes</taxon>
        <taxon>Diversisporales</taxon>
        <taxon>Gigasporaceae</taxon>
        <taxon>Dentiscutata</taxon>
    </lineage>
</organism>
<gene>
    <name evidence="1" type="ORF">DHETER_LOCUS6949</name>
</gene>
<sequence length="65" mass="7522">MLNFDEQQIKRQFLRGLSPDLEDDAERIGTEQLLANLFEILEQIEMQRAGKKLGLVSKIPQSSYK</sequence>
<feature type="non-terminal residue" evidence="1">
    <location>
        <position position="65"/>
    </location>
</feature>
<evidence type="ECO:0000313" key="1">
    <source>
        <dbReference type="EMBL" id="CAG8593262.1"/>
    </source>
</evidence>
<name>A0ACA9MJR0_9GLOM</name>
<evidence type="ECO:0000313" key="2">
    <source>
        <dbReference type="Proteomes" id="UP000789702"/>
    </source>
</evidence>
<accession>A0ACA9MJR0</accession>
<protein>
    <submittedName>
        <fullName evidence="1">12321_t:CDS:1</fullName>
    </submittedName>
</protein>
<dbReference type="EMBL" id="CAJVPU010009281">
    <property type="protein sequence ID" value="CAG8593262.1"/>
    <property type="molecule type" value="Genomic_DNA"/>
</dbReference>
<reference evidence="1" key="1">
    <citation type="submission" date="2021-06" db="EMBL/GenBank/DDBJ databases">
        <authorList>
            <person name="Kallberg Y."/>
            <person name="Tangrot J."/>
            <person name="Rosling A."/>
        </authorList>
    </citation>
    <scope>NUCLEOTIDE SEQUENCE</scope>
    <source>
        <strain evidence="1">IL203A</strain>
    </source>
</reference>
<proteinExistence type="predicted"/>
<keyword evidence="2" id="KW-1185">Reference proteome</keyword>